<dbReference type="Gene3D" id="3.40.50.1450">
    <property type="entry name" value="HybD-like"/>
    <property type="match status" value="1"/>
</dbReference>
<dbReference type="GO" id="GO:0008047">
    <property type="term" value="F:enzyme activator activity"/>
    <property type="evidence" value="ECO:0007669"/>
    <property type="project" value="InterPro"/>
</dbReference>
<dbReference type="PANTHER" id="PTHR30302:SF1">
    <property type="entry name" value="HYDROGENASE 2 MATURATION PROTEASE"/>
    <property type="match status" value="1"/>
</dbReference>
<dbReference type="InterPro" id="IPR023430">
    <property type="entry name" value="Pept_HybD-like_dom_sf"/>
</dbReference>
<proteinExistence type="inferred from homology"/>
<comment type="similarity">
    <text evidence="1">Belongs to the peptidase A31 family.</text>
</comment>
<evidence type="ECO:0000313" key="5">
    <source>
        <dbReference type="EMBL" id="OUD13845.1"/>
    </source>
</evidence>
<evidence type="ECO:0000256" key="4">
    <source>
        <dbReference type="ARBA" id="ARBA00022801"/>
    </source>
</evidence>
<dbReference type="RefSeq" id="WP_086487626.1">
    <property type="nucleotide sequence ID" value="NZ_MSLT01000012.1"/>
</dbReference>
<protein>
    <submittedName>
        <fullName evidence="5">Peptidase M52</fullName>
    </submittedName>
</protein>
<keyword evidence="4" id="KW-0378">Hydrolase</keyword>
<dbReference type="InterPro" id="IPR000671">
    <property type="entry name" value="Peptidase_A31"/>
</dbReference>
<gene>
    <name evidence="5" type="ORF">TPSD3_05720</name>
</gene>
<dbReference type="OrthoDB" id="9792731at2"/>
<dbReference type="PRINTS" id="PR00446">
    <property type="entry name" value="HYDRGNUPTAKE"/>
</dbReference>
<dbReference type="PANTHER" id="PTHR30302">
    <property type="entry name" value="HYDROGENASE 1 MATURATION PROTEASE"/>
    <property type="match status" value="1"/>
</dbReference>
<name>A0A251X7C8_9GAMM</name>
<keyword evidence="3" id="KW-0064">Aspartyl protease</keyword>
<keyword evidence="2" id="KW-0645">Protease</keyword>
<dbReference type="AlphaFoldDB" id="A0A251X7C8"/>
<evidence type="ECO:0000256" key="2">
    <source>
        <dbReference type="ARBA" id="ARBA00022670"/>
    </source>
</evidence>
<evidence type="ECO:0000256" key="3">
    <source>
        <dbReference type="ARBA" id="ARBA00022750"/>
    </source>
</evidence>
<reference evidence="5 6" key="1">
    <citation type="submission" date="2016-12" db="EMBL/GenBank/DDBJ databases">
        <title>Thioflexothrix psekupsii D3 genome sequencing and assembly.</title>
        <authorList>
            <person name="Fomenkov A."/>
            <person name="Vincze T."/>
            <person name="Grabovich M."/>
            <person name="Anton B.P."/>
            <person name="Dubinina G."/>
            <person name="Orlova M."/>
            <person name="Belousova E."/>
            <person name="Roberts R.J."/>
        </authorList>
    </citation>
    <scope>NUCLEOTIDE SEQUENCE [LARGE SCALE GENOMIC DNA]</scope>
    <source>
        <strain evidence="5">D3</strain>
    </source>
</reference>
<comment type="caution">
    <text evidence="5">The sequence shown here is derived from an EMBL/GenBank/DDBJ whole genome shotgun (WGS) entry which is preliminary data.</text>
</comment>
<accession>A0A251X7C8</accession>
<dbReference type="GO" id="GO:0016485">
    <property type="term" value="P:protein processing"/>
    <property type="evidence" value="ECO:0007669"/>
    <property type="project" value="TreeGrafter"/>
</dbReference>
<dbReference type="EMBL" id="MSLT01000012">
    <property type="protein sequence ID" value="OUD13845.1"/>
    <property type="molecule type" value="Genomic_DNA"/>
</dbReference>
<evidence type="ECO:0000313" key="6">
    <source>
        <dbReference type="Proteomes" id="UP000194798"/>
    </source>
</evidence>
<dbReference type="NCBIfam" id="TIGR00072">
    <property type="entry name" value="hydrog_prot"/>
    <property type="match status" value="1"/>
</dbReference>
<organism evidence="5 6">
    <name type="scientific">Thioflexithrix psekupsensis</name>
    <dbReference type="NCBI Taxonomy" id="1570016"/>
    <lineage>
        <taxon>Bacteria</taxon>
        <taxon>Pseudomonadati</taxon>
        <taxon>Pseudomonadota</taxon>
        <taxon>Gammaproteobacteria</taxon>
        <taxon>Thiotrichales</taxon>
        <taxon>Thioflexithrix</taxon>
    </lineage>
</organism>
<keyword evidence="6" id="KW-1185">Reference proteome</keyword>
<sequence>MKTLILGIGNILLSDEGVGIHLLRDMEKNYNLPHVTWLDGGTLSFTLAPEIENHEALLVLDAAQLNAPPGSLRRYVGAEMDRFLNTHQRGVHEVGLMDVLTIVTLTERLPRYRALIGIQAENLTWGEELSPAVAAALPAASALVMQTLTEWETL</sequence>
<dbReference type="Pfam" id="PF01750">
    <property type="entry name" value="HycI"/>
    <property type="match status" value="1"/>
</dbReference>
<dbReference type="Proteomes" id="UP000194798">
    <property type="component" value="Unassembled WGS sequence"/>
</dbReference>
<evidence type="ECO:0000256" key="1">
    <source>
        <dbReference type="ARBA" id="ARBA00006814"/>
    </source>
</evidence>
<dbReference type="SUPFAM" id="SSF53163">
    <property type="entry name" value="HybD-like"/>
    <property type="match status" value="1"/>
</dbReference>
<dbReference type="GO" id="GO:0004190">
    <property type="term" value="F:aspartic-type endopeptidase activity"/>
    <property type="evidence" value="ECO:0007669"/>
    <property type="project" value="UniProtKB-KW"/>
</dbReference>